<dbReference type="SUPFAM" id="SSF56801">
    <property type="entry name" value="Acetyl-CoA synthetase-like"/>
    <property type="match status" value="1"/>
</dbReference>
<dbReference type="EMBL" id="FRAP01000010">
    <property type="protein sequence ID" value="SHK67847.1"/>
    <property type="molecule type" value="Genomic_DNA"/>
</dbReference>
<name>A0A1M6UF94_PSETH</name>
<evidence type="ECO:0000313" key="2">
    <source>
        <dbReference type="EMBL" id="SHK67847.1"/>
    </source>
</evidence>
<evidence type="ECO:0000259" key="1">
    <source>
        <dbReference type="Pfam" id="PF13193"/>
    </source>
</evidence>
<gene>
    <name evidence="2" type="ORF">SAMN05443637_11040</name>
</gene>
<organism evidence="2 3">
    <name type="scientific">Pseudonocardia thermophila</name>
    <dbReference type="NCBI Taxonomy" id="1848"/>
    <lineage>
        <taxon>Bacteria</taxon>
        <taxon>Bacillati</taxon>
        <taxon>Actinomycetota</taxon>
        <taxon>Actinomycetes</taxon>
        <taxon>Pseudonocardiales</taxon>
        <taxon>Pseudonocardiaceae</taxon>
        <taxon>Pseudonocardia</taxon>
    </lineage>
</organism>
<dbReference type="Proteomes" id="UP000184363">
    <property type="component" value="Unassembled WGS sequence"/>
</dbReference>
<reference evidence="2 3" key="1">
    <citation type="submission" date="2016-11" db="EMBL/GenBank/DDBJ databases">
        <authorList>
            <person name="Jaros S."/>
            <person name="Januszkiewicz K."/>
            <person name="Wedrychowicz H."/>
        </authorList>
    </citation>
    <scope>NUCLEOTIDE SEQUENCE [LARGE SCALE GENOMIC DNA]</scope>
    <source>
        <strain evidence="2 3">DSM 43832</strain>
    </source>
</reference>
<dbReference type="InterPro" id="IPR025110">
    <property type="entry name" value="AMP-bd_C"/>
</dbReference>
<evidence type="ECO:0000313" key="3">
    <source>
        <dbReference type="Proteomes" id="UP000184363"/>
    </source>
</evidence>
<sequence>MPVPSQNAALSTLAHHPERLASCGRPCPFFDVRVVRDDGSDADVGEIGEVWVRGDAVSVEYWNQPEATAAAHTDGWFRMGDLATRDADGYITIVDRKNDMIISGGLNVYPREVEDVIAELPAVNEVAVIGVPHAKWGEAVHACVSLRPGGTVTLEELQRHCVERGLGSYKKPLSFEIVDDIPKTAVGKVFRRVLRERHWAGRERAVG</sequence>
<proteinExistence type="predicted"/>
<dbReference type="PANTHER" id="PTHR43767">
    <property type="entry name" value="LONG-CHAIN-FATTY-ACID--COA LIGASE"/>
    <property type="match status" value="1"/>
</dbReference>
<dbReference type="GO" id="GO:0016877">
    <property type="term" value="F:ligase activity, forming carbon-sulfur bonds"/>
    <property type="evidence" value="ECO:0007669"/>
    <property type="project" value="UniProtKB-ARBA"/>
</dbReference>
<keyword evidence="3" id="KW-1185">Reference proteome</keyword>
<dbReference type="Pfam" id="PF13193">
    <property type="entry name" value="AMP-binding_C"/>
    <property type="match status" value="1"/>
</dbReference>
<protein>
    <submittedName>
        <fullName evidence="2">AMP-binding enzyme C-terminal domain-containing protein</fullName>
    </submittedName>
</protein>
<dbReference type="PANTHER" id="PTHR43767:SF7">
    <property type="entry name" value="MEDIUM_LONG-CHAIN-FATTY-ACID--COA LIGASE FADD8"/>
    <property type="match status" value="1"/>
</dbReference>
<dbReference type="STRING" id="1848.SAMN05443637_11040"/>
<dbReference type="Gene3D" id="3.40.50.12780">
    <property type="entry name" value="N-terminal domain of ligase-like"/>
    <property type="match status" value="1"/>
</dbReference>
<dbReference type="InterPro" id="IPR042099">
    <property type="entry name" value="ANL_N_sf"/>
</dbReference>
<dbReference type="Gene3D" id="3.30.300.30">
    <property type="match status" value="1"/>
</dbReference>
<accession>A0A1M6UF94</accession>
<dbReference type="AlphaFoldDB" id="A0A1M6UF94"/>
<feature type="domain" description="AMP-binding enzyme C-terminal" evidence="1">
    <location>
        <begin position="112"/>
        <end position="188"/>
    </location>
</feature>
<dbReference type="InterPro" id="IPR045851">
    <property type="entry name" value="AMP-bd_C_sf"/>
</dbReference>
<dbReference type="InterPro" id="IPR050237">
    <property type="entry name" value="ATP-dep_AMP-bd_enzyme"/>
</dbReference>